<feature type="non-terminal residue" evidence="2">
    <location>
        <position position="318"/>
    </location>
</feature>
<reference evidence="2" key="1">
    <citation type="submission" date="2020-10" db="EMBL/GenBank/DDBJ databases">
        <authorList>
            <person name="Gilroy R."/>
        </authorList>
    </citation>
    <scope>NUCLEOTIDE SEQUENCE</scope>
    <source>
        <strain evidence="2">USAMLcec3-3695</strain>
    </source>
</reference>
<dbReference type="CDD" id="cd10440">
    <property type="entry name" value="GIY-YIG_COG3680"/>
    <property type="match status" value="1"/>
</dbReference>
<evidence type="ECO:0000259" key="1">
    <source>
        <dbReference type="PROSITE" id="PS50164"/>
    </source>
</evidence>
<comment type="caution">
    <text evidence="2">The sequence shown here is derived from an EMBL/GenBank/DDBJ whole genome shotgun (WGS) entry which is preliminary data.</text>
</comment>
<evidence type="ECO:0000313" key="3">
    <source>
        <dbReference type="Proteomes" id="UP000824109"/>
    </source>
</evidence>
<feature type="domain" description="GIY-YIG" evidence="1">
    <location>
        <begin position="18"/>
        <end position="146"/>
    </location>
</feature>
<accession>A0A9D1ME10</accession>
<dbReference type="AlphaFoldDB" id="A0A9D1ME10"/>
<dbReference type="Pfam" id="PF22945">
    <property type="entry name" value="LEM-3_GIY-YIG"/>
    <property type="match status" value="1"/>
</dbReference>
<proteinExistence type="predicted"/>
<dbReference type="EMBL" id="DVNB01000123">
    <property type="protein sequence ID" value="HIU58440.1"/>
    <property type="molecule type" value="Genomic_DNA"/>
</dbReference>
<gene>
    <name evidence="2" type="ORF">IAA61_11600</name>
</gene>
<organism evidence="2 3">
    <name type="scientific">Candidatus Ornithomonoglobus merdipullorum</name>
    <dbReference type="NCBI Taxonomy" id="2840895"/>
    <lineage>
        <taxon>Bacteria</taxon>
        <taxon>Bacillati</taxon>
        <taxon>Bacillota</taxon>
        <taxon>Clostridia</taxon>
        <taxon>Candidatus Ornithomonoglobus</taxon>
    </lineage>
</organism>
<reference evidence="2" key="2">
    <citation type="journal article" date="2021" name="PeerJ">
        <title>Extensive microbial diversity within the chicken gut microbiome revealed by metagenomics and culture.</title>
        <authorList>
            <person name="Gilroy R."/>
            <person name="Ravi A."/>
            <person name="Getino M."/>
            <person name="Pursley I."/>
            <person name="Horton D.L."/>
            <person name="Alikhan N.F."/>
            <person name="Baker D."/>
            <person name="Gharbi K."/>
            <person name="Hall N."/>
            <person name="Watson M."/>
            <person name="Adriaenssens E.M."/>
            <person name="Foster-Nyarko E."/>
            <person name="Jarju S."/>
            <person name="Secka A."/>
            <person name="Antonio M."/>
            <person name="Oren A."/>
            <person name="Chaudhuri R.R."/>
            <person name="La Ragione R."/>
            <person name="Hildebrand F."/>
            <person name="Pallen M.J."/>
        </authorList>
    </citation>
    <scope>NUCLEOTIDE SEQUENCE</scope>
    <source>
        <strain evidence="2">USAMLcec3-3695</strain>
    </source>
</reference>
<dbReference type="Proteomes" id="UP000824109">
    <property type="component" value="Unassembled WGS sequence"/>
</dbReference>
<dbReference type="PROSITE" id="PS50164">
    <property type="entry name" value="GIY_YIG"/>
    <property type="match status" value="1"/>
</dbReference>
<name>A0A9D1ME10_9FIRM</name>
<protein>
    <submittedName>
        <fullName evidence="2">GIY-YIG nuclease family protein</fullName>
    </submittedName>
</protein>
<sequence>MNENELSRISTTLGEEKDAYYVYMLCENVNGVNKPFYIGKGIRDRVLQHEAAAEKEIEDRQREISELLSLDKKLSNDERISEEKKMFGMIKEEISEKYKKINELGADNVVKVIVKWGLTESEAFMAESALINAYAFTNGRSSLTNVVNGHMSEREKASVSCSTKARTLQEFLDECAAAEKCVTDLKEPAVFLKINNLYPQCMQLPVSEQEEAIYESCRACWKLNKDKVKKIKYVFAIYNSQVVGIYSVNENSWKRRSKIDDSFPTFPQDTRLPEIKYANIAKTCDTLSEMRTRCDNYDEFLKISEMKEANDANFNGWK</sequence>
<evidence type="ECO:0000313" key="2">
    <source>
        <dbReference type="EMBL" id="HIU58440.1"/>
    </source>
</evidence>
<dbReference type="InterPro" id="IPR000305">
    <property type="entry name" value="GIY-YIG_endonuc"/>
</dbReference>